<dbReference type="RefSeq" id="XP_001027505.2">
    <property type="nucleotide sequence ID" value="XM_001027505.3"/>
</dbReference>
<reference evidence="2" key="1">
    <citation type="journal article" date="2006" name="PLoS Biol.">
        <title>Macronuclear genome sequence of the ciliate Tetrahymena thermophila, a model eukaryote.</title>
        <authorList>
            <person name="Eisen J.A."/>
            <person name="Coyne R.S."/>
            <person name="Wu M."/>
            <person name="Wu D."/>
            <person name="Thiagarajan M."/>
            <person name="Wortman J.R."/>
            <person name="Badger J.H."/>
            <person name="Ren Q."/>
            <person name="Amedeo P."/>
            <person name="Jones K.M."/>
            <person name="Tallon L.J."/>
            <person name="Delcher A.L."/>
            <person name="Salzberg S.L."/>
            <person name="Silva J.C."/>
            <person name="Haas B.J."/>
            <person name="Majoros W.H."/>
            <person name="Farzad M."/>
            <person name="Carlton J.M."/>
            <person name="Smith R.K. Jr."/>
            <person name="Garg J."/>
            <person name="Pearlman R.E."/>
            <person name="Karrer K.M."/>
            <person name="Sun L."/>
            <person name="Manning G."/>
            <person name="Elde N.C."/>
            <person name="Turkewitz A.P."/>
            <person name="Asai D.J."/>
            <person name="Wilkes D.E."/>
            <person name="Wang Y."/>
            <person name="Cai H."/>
            <person name="Collins K."/>
            <person name="Stewart B.A."/>
            <person name="Lee S.R."/>
            <person name="Wilamowska K."/>
            <person name="Weinberg Z."/>
            <person name="Ruzzo W.L."/>
            <person name="Wloga D."/>
            <person name="Gaertig J."/>
            <person name="Frankel J."/>
            <person name="Tsao C.-C."/>
            <person name="Gorovsky M.A."/>
            <person name="Keeling P.J."/>
            <person name="Waller R.F."/>
            <person name="Patron N.J."/>
            <person name="Cherry J.M."/>
            <person name="Stover N.A."/>
            <person name="Krieger C.J."/>
            <person name="del Toro C."/>
            <person name="Ryder H.F."/>
            <person name="Williamson S.C."/>
            <person name="Barbeau R.A."/>
            <person name="Hamilton E.P."/>
            <person name="Orias E."/>
        </authorList>
    </citation>
    <scope>NUCLEOTIDE SEQUENCE [LARGE SCALE GENOMIC DNA]</scope>
    <source>
        <strain evidence="2">SB210</strain>
    </source>
</reference>
<dbReference type="AlphaFoldDB" id="Q24HG8"/>
<dbReference type="KEGG" id="tet:TTHERM_01001560"/>
<gene>
    <name evidence="1" type="ORF">TTHERM_01001560</name>
</gene>
<protein>
    <submittedName>
        <fullName evidence="1">Uncharacterized protein</fullName>
    </submittedName>
</protein>
<sequence length="1272" mass="149299">MYCFKKIAESLFYKQVIEGNFSGQAQNSREFLCVNDTSIHLYSVLNKNIEKVSKYEVNCIIKSAEVYKNQKDEDYVLLTTLADSLLMLGYNKLNQSFQVLAHFCYSHINDKQPPIHQIGKHICVLGDKQKVVLLGAYMKNILALEYVNGTFIQRSIIRLPNDNIHKIFASDEKNTQIENFNILSSELDTQESLKIRIVNVKLNSSNLQLMEKKEIIHVPNLKNEDRQIEVPIDCTLFIDKQGHQNFLILTNLQIINIKLNREATRNKEESTLLKNLFQKDRKQIQPLCIKEFKQTIYILFNDGKCFYFDSFQDNLQEIKKQGFKSLFYADQNEFEVIDALPPNQHNNEWISLSDKSLCLVQAEQSSCKIISYSPIFSSIVNSAVDQRNGNIYSIINGNIHYLRKVIKGFEPKELQLIQQNIPFQIVNAFVNQKDIECKKQQLIIYLSSLNQSFVLQIFQSEGSQNLKLTSINSLFECINKNEIIKDMSFQENGRVLMILNSRIIIIDEQSKKIISEQKVQNDQKESEQVVKSTILENSWIFVLTQTNKVYAYKQDFINFKSYKVPSIIQDSDIILNQKEQSIYSLPKGSTDNNHSNQTLISNYIQIHHNKQMLFMNKQISALYIYKQSDEIHLIVGYYNKTIKIIRVTLEDNALNMKTVQHFYTQSILNDVLFYNNSETQGLIFTYRNGTIQDLIQLDYSKDIKDQEEIVKTIHLDDRDSAKIFKFDNKIYFQSSHAIYYYKQSGINTEPLYLVLHNNKYFLNDPIINFMLPVSKDQFILISQDNWYSFKQQANLVQEKSEFKQVLIPLKTADKILQQKLQINNQNSFKKQIMNCYFFKRILFNRELDAFLIIDQMGCIYIVSRNGYILQVIDNLPSLYPMMKVANMKKVMISDKDQHIFIATEKHGALLIQLQFESNKVAQDNLNINQNQRKRVSKLQVINQFILQNQQQQDIYFVSDVTYMSLLNLLFICGQNFIFCYELQKEIESTSEEEKFQFNKISQLILPQKQIICLDSINNLILIGDLKDSVLLYNIQHKFEGGKHFFQWNLEKTEFNQRALKESVFVDKSNLLGLDKYGEIFGSVTDQKVYHDANFNLHNFSLMNLRETGQIIKFHRYIKTQKYINHQEAKNNQIQESESCKLLPKLHNMNRQTLFYVCGIGGSIYQVVYCDLLFSFDIEKYNSYILILENILRQLKSNYSSQKKNSLDLMRKTRKFGNCQRFIDINLFESLNKQEFYQIVQDLQNQLSKEEVQQLSVEELKKVFQYMFSLFMN</sequence>
<evidence type="ECO:0000313" key="1">
    <source>
        <dbReference type="EMBL" id="EAS07263.2"/>
    </source>
</evidence>
<evidence type="ECO:0000313" key="2">
    <source>
        <dbReference type="Proteomes" id="UP000009168"/>
    </source>
</evidence>
<name>Q24HG8_TETTS</name>
<keyword evidence="2" id="KW-1185">Reference proteome</keyword>
<dbReference type="InterPro" id="IPR015943">
    <property type="entry name" value="WD40/YVTN_repeat-like_dom_sf"/>
</dbReference>
<dbReference type="EMBL" id="GG662244">
    <property type="protein sequence ID" value="EAS07263.2"/>
    <property type="molecule type" value="Genomic_DNA"/>
</dbReference>
<dbReference type="GeneID" id="7839680"/>
<proteinExistence type="predicted"/>
<organism evidence="1 2">
    <name type="scientific">Tetrahymena thermophila (strain SB210)</name>
    <dbReference type="NCBI Taxonomy" id="312017"/>
    <lineage>
        <taxon>Eukaryota</taxon>
        <taxon>Sar</taxon>
        <taxon>Alveolata</taxon>
        <taxon>Ciliophora</taxon>
        <taxon>Intramacronucleata</taxon>
        <taxon>Oligohymenophorea</taxon>
        <taxon>Hymenostomatida</taxon>
        <taxon>Tetrahymenina</taxon>
        <taxon>Tetrahymenidae</taxon>
        <taxon>Tetrahymena</taxon>
    </lineage>
</organism>
<accession>Q24HG8</accession>
<dbReference type="Gene3D" id="2.130.10.10">
    <property type="entry name" value="YVTN repeat-like/Quinoprotein amine dehydrogenase"/>
    <property type="match status" value="1"/>
</dbReference>
<dbReference type="HOGENOM" id="CLU_269018_0_0_1"/>
<dbReference type="InParanoid" id="Q24HG8"/>
<dbReference type="Proteomes" id="UP000009168">
    <property type="component" value="Unassembled WGS sequence"/>
</dbReference>